<dbReference type="RefSeq" id="WP_323439061.1">
    <property type="nucleotide sequence ID" value="NZ_JAYFUH010000248.1"/>
</dbReference>
<dbReference type="Pfam" id="PF00535">
    <property type="entry name" value="Glycos_transf_2"/>
    <property type="match status" value="1"/>
</dbReference>
<evidence type="ECO:0000259" key="1">
    <source>
        <dbReference type="Pfam" id="PF00535"/>
    </source>
</evidence>
<dbReference type="InterPro" id="IPR001173">
    <property type="entry name" value="Glyco_trans_2-like"/>
</dbReference>
<name>A0ABU5V4W3_9GAMM</name>
<dbReference type="PANTHER" id="PTHR22916">
    <property type="entry name" value="GLYCOSYLTRANSFERASE"/>
    <property type="match status" value="1"/>
</dbReference>
<proteinExistence type="predicted"/>
<accession>A0ABU5V4W3</accession>
<dbReference type="EMBL" id="JAYFUH010000248">
    <property type="protein sequence ID" value="MEA5668398.1"/>
    <property type="molecule type" value="Genomic_DNA"/>
</dbReference>
<protein>
    <submittedName>
        <fullName evidence="2">Glycosyltransferase</fullName>
        <ecNumber evidence="2">2.4.-.-</ecNumber>
    </submittedName>
</protein>
<dbReference type="SUPFAM" id="SSF53448">
    <property type="entry name" value="Nucleotide-diphospho-sugar transferases"/>
    <property type="match status" value="1"/>
</dbReference>
<feature type="domain" description="Glycosyltransferase 2-like" evidence="1">
    <location>
        <begin position="16"/>
        <end position="182"/>
    </location>
</feature>
<dbReference type="PANTHER" id="PTHR22916:SF3">
    <property type="entry name" value="UDP-GLCNAC:BETAGAL BETA-1,3-N-ACETYLGLUCOSAMINYLTRANSFERASE-LIKE PROTEIN 1"/>
    <property type="match status" value="1"/>
</dbReference>
<dbReference type="GO" id="GO:0016757">
    <property type="term" value="F:glycosyltransferase activity"/>
    <property type="evidence" value="ECO:0007669"/>
    <property type="project" value="UniProtKB-KW"/>
</dbReference>
<dbReference type="Proteomes" id="UP001301653">
    <property type="component" value="Unassembled WGS sequence"/>
</dbReference>
<evidence type="ECO:0000313" key="3">
    <source>
        <dbReference type="Proteomes" id="UP001301653"/>
    </source>
</evidence>
<dbReference type="CDD" id="cd00761">
    <property type="entry name" value="Glyco_tranf_GTA_type"/>
    <property type="match status" value="1"/>
</dbReference>
<sequence length="504" mass="56849">MTQPALPGPDAAPLLSIVVLVYNTAPFLRECLDSLLEQDYRNIEVIAIDDASSDDSLAICREYEARHPNFRCISKHNEGGAVSGNLGVSLARGRYVALVDSDDVVTGDGYRLLMEQAVQADADIVIGRAARLQDGKLSSVAFLYEPYVWSRRRSFDSVDGFPDVIHDCFYWNKVFRTDFLRENGLGMVPGLLYADRPFVHRAYWYSQRTVIIPDLVYHWRRRPEGAIASISQNIRQADNFIDRIRSMKLEWHDFDDVPAAAGYRRAIAVANLQRALHAAPGIVASPSFRKVFIAQMQELLALYGELDCRALGARRCLYLELIRRGEVEALCFLLGVTSDRGWIAEIDGACYWKQPFLDNPEIALPRSAMRLEFPNIGFFRLRDISLDEDNLGLTLELHDRIMAGCEVWFELHAIQGEGSWAFQPEGRTAEHRWRYRLDMRLPDWKPGNLYGLVLHYRTADGIHGRYRIGPAMVPPGWPASLPLRSSLGSLLFSAEAGGMGLAVN</sequence>
<dbReference type="InterPro" id="IPR029044">
    <property type="entry name" value="Nucleotide-diphossugar_trans"/>
</dbReference>
<reference evidence="2 3" key="1">
    <citation type="submission" date="2023-12" db="EMBL/GenBank/DDBJ databases">
        <title>Stenotrophomonas guangdongensis sp. nov., isolated from wilted pepper plants (Capsicum annuum).</title>
        <authorList>
            <person name="Qiu M."/>
            <person name="Li Y."/>
            <person name="Liu Q."/>
            <person name="Zhang X."/>
            <person name="Huang Y."/>
            <person name="Guo R."/>
            <person name="Hu M."/>
            <person name="Zhou J."/>
            <person name="Zhou X."/>
        </authorList>
    </citation>
    <scope>NUCLEOTIDE SEQUENCE [LARGE SCALE GENOMIC DNA]</scope>
    <source>
        <strain evidence="2 3">MH1</strain>
    </source>
</reference>
<evidence type="ECO:0000313" key="2">
    <source>
        <dbReference type="EMBL" id="MEA5668398.1"/>
    </source>
</evidence>
<keyword evidence="2" id="KW-0808">Transferase</keyword>
<keyword evidence="2" id="KW-0328">Glycosyltransferase</keyword>
<dbReference type="Gene3D" id="3.90.550.10">
    <property type="entry name" value="Spore Coat Polysaccharide Biosynthesis Protein SpsA, Chain A"/>
    <property type="match status" value="1"/>
</dbReference>
<comment type="caution">
    <text evidence="2">The sequence shown here is derived from an EMBL/GenBank/DDBJ whole genome shotgun (WGS) entry which is preliminary data.</text>
</comment>
<gene>
    <name evidence="2" type="ORF">VA603_12685</name>
</gene>
<keyword evidence="3" id="KW-1185">Reference proteome</keyword>
<dbReference type="EC" id="2.4.-.-" evidence="2"/>
<organism evidence="2 3">
    <name type="scientific">Stenotrophomonas capsici</name>
    <dbReference type="NCBI Taxonomy" id="3110230"/>
    <lineage>
        <taxon>Bacteria</taxon>
        <taxon>Pseudomonadati</taxon>
        <taxon>Pseudomonadota</taxon>
        <taxon>Gammaproteobacteria</taxon>
        <taxon>Lysobacterales</taxon>
        <taxon>Lysobacteraceae</taxon>
        <taxon>Stenotrophomonas</taxon>
    </lineage>
</organism>